<dbReference type="RefSeq" id="WP_089776765.1">
    <property type="nucleotide sequence ID" value="NZ_CABLRR010000001.1"/>
</dbReference>
<dbReference type="InterPro" id="IPR002797">
    <property type="entry name" value="Polysacc_synth"/>
</dbReference>
<dbReference type="GO" id="GO:0005886">
    <property type="term" value="C:plasma membrane"/>
    <property type="evidence" value="ECO:0007669"/>
    <property type="project" value="UniProtKB-SubCell"/>
</dbReference>
<accession>A0A0D6JLD2</accession>
<dbReference type="OrthoDB" id="19148at2157"/>
<feature type="transmembrane region" description="Helical" evidence="6">
    <location>
        <begin position="184"/>
        <end position="206"/>
    </location>
</feature>
<evidence type="ECO:0000313" key="8">
    <source>
        <dbReference type="Proteomes" id="UP000198902"/>
    </source>
</evidence>
<dbReference type="CDD" id="cd13128">
    <property type="entry name" value="MATE_Wzx_like"/>
    <property type="match status" value="1"/>
</dbReference>
<feature type="transmembrane region" description="Helical" evidence="6">
    <location>
        <begin position="452"/>
        <end position="472"/>
    </location>
</feature>
<evidence type="ECO:0000256" key="4">
    <source>
        <dbReference type="ARBA" id="ARBA00022989"/>
    </source>
</evidence>
<protein>
    <submittedName>
        <fullName evidence="7">Putative cell division protein YtgP</fullName>
    </submittedName>
</protein>
<feature type="transmembrane region" description="Helical" evidence="6">
    <location>
        <begin position="305"/>
        <end position="330"/>
    </location>
</feature>
<keyword evidence="7" id="KW-0132">Cell division</keyword>
<evidence type="ECO:0000256" key="3">
    <source>
        <dbReference type="ARBA" id="ARBA00022692"/>
    </source>
</evidence>
<reference evidence="8" key="1">
    <citation type="submission" date="2015-03" db="EMBL/GenBank/DDBJ databases">
        <authorList>
            <person name="Urmite Genomes"/>
        </authorList>
    </citation>
    <scope>NUCLEOTIDE SEQUENCE [LARGE SCALE GENOMIC DNA]</scope>
    <source>
        <strain evidence="8">Arc-Hr</strain>
    </source>
</reference>
<comment type="subcellular location">
    <subcellularLocation>
        <location evidence="1">Cell membrane</location>
        <topology evidence="1">Multi-pass membrane protein</topology>
    </subcellularLocation>
</comment>
<dbReference type="PANTHER" id="PTHR30250">
    <property type="entry name" value="PST FAMILY PREDICTED COLANIC ACID TRANSPORTER"/>
    <property type="match status" value="1"/>
</dbReference>
<evidence type="ECO:0000313" key="7">
    <source>
        <dbReference type="EMBL" id="CQR48722.1"/>
    </source>
</evidence>
<keyword evidence="4 6" id="KW-1133">Transmembrane helix</keyword>
<dbReference type="AlphaFoldDB" id="A0A0D6JLD2"/>
<feature type="transmembrane region" description="Helical" evidence="6">
    <location>
        <begin position="121"/>
        <end position="140"/>
    </location>
</feature>
<keyword evidence="8" id="KW-1185">Reference proteome</keyword>
<feature type="transmembrane region" description="Helical" evidence="6">
    <location>
        <begin position="336"/>
        <end position="358"/>
    </location>
</feature>
<sequence length="505" mass="54224">MESESEGIADIILSSGLFASSGMISRFFGFLGHIAIVQSLPPDVFGNITISQAVVTTIIPIAVFGLGDGIPRLLAGSDSEAYDKKIISSGLISASGIGLTASIVVFLGAPIIADGFNNPSITPYLSILSIQIFFGVVWGALRGTLRGYRLSKALAISKDIAPKGTALIVLGLCVWILGPETGALSYYLSLPIISAVVAAAAIYYLVEYKPSRPSASHTKELFSFSIPLALSSTFVILMLNADMLFLGYLSSSTSVGYYRSVRPFSQLILIGLMSSVTIYMPLVTEFFESGRKDSVSRIYTVTTKWLAILTFPLVGVFVLFSPEVVVGFLSEEYKPAAIVLSILSIGMYGRVFVGPNGATTQAIGRPKIEFYAGILGVIVNICFNIVLIPSFGIAGAAIATSMGFTAYNILELTIIYREIGAHPFSMNMVKPLIPSTILGFILYSILPDGLSLPALIGVGIFWTLCQVLFVVATDSFDKMDRDILLEMDSELTTKLISYIDRVERS</sequence>
<dbReference type="PANTHER" id="PTHR30250:SF27">
    <property type="entry name" value="POLYSACCHARIDE BIOSYNTHESIS PROTEIN"/>
    <property type="match status" value="1"/>
</dbReference>
<feature type="transmembrane region" description="Helical" evidence="6">
    <location>
        <begin position="160"/>
        <end position="178"/>
    </location>
</feature>
<dbReference type="Proteomes" id="UP000198902">
    <property type="component" value="Unassembled WGS sequence"/>
</dbReference>
<keyword evidence="5 6" id="KW-0472">Membrane</keyword>
<organism evidence="7 8">
    <name type="scientific">Haloferax massiliensis</name>
    <dbReference type="NCBI Taxonomy" id="1476858"/>
    <lineage>
        <taxon>Archaea</taxon>
        <taxon>Methanobacteriati</taxon>
        <taxon>Methanobacteriota</taxon>
        <taxon>Stenosarchaea group</taxon>
        <taxon>Halobacteria</taxon>
        <taxon>Halobacteriales</taxon>
        <taxon>Haloferacaceae</taxon>
        <taxon>Haloferax</taxon>
    </lineage>
</organism>
<feature type="transmembrane region" description="Helical" evidence="6">
    <location>
        <begin position="370"/>
        <end position="388"/>
    </location>
</feature>
<feature type="transmembrane region" description="Helical" evidence="6">
    <location>
        <begin position="394"/>
        <end position="416"/>
    </location>
</feature>
<keyword evidence="3 6" id="KW-0812">Transmembrane</keyword>
<evidence type="ECO:0000256" key="6">
    <source>
        <dbReference type="SAM" id="Phobius"/>
    </source>
</evidence>
<feature type="transmembrane region" description="Helical" evidence="6">
    <location>
        <begin position="48"/>
        <end position="66"/>
    </location>
</feature>
<feature type="transmembrane region" description="Helical" evidence="6">
    <location>
        <begin position="12"/>
        <end position="36"/>
    </location>
</feature>
<dbReference type="GO" id="GO:0051301">
    <property type="term" value="P:cell division"/>
    <property type="evidence" value="ECO:0007669"/>
    <property type="project" value="UniProtKB-KW"/>
</dbReference>
<proteinExistence type="predicted"/>
<dbReference type="Pfam" id="PF01943">
    <property type="entry name" value="Polysacc_synt"/>
    <property type="match status" value="1"/>
</dbReference>
<gene>
    <name evidence="7" type="primary">ytgP</name>
    <name evidence="7" type="ORF">BN996_00169</name>
</gene>
<dbReference type="InterPro" id="IPR050833">
    <property type="entry name" value="Poly_Biosynth_Transport"/>
</dbReference>
<evidence type="ECO:0000256" key="1">
    <source>
        <dbReference type="ARBA" id="ARBA00004651"/>
    </source>
</evidence>
<feature type="transmembrane region" description="Helical" evidence="6">
    <location>
        <begin position="428"/>
        <end position="446"/>
    </location>
</feature>
<feature type="transmembrane region" description="Helical" evidence="6">
    <location>
        <begin position="86"/>
        <end position="109"/>
    </location>
</feature>
<feature type="transmembrane region" description="Helical" evidence="6">
    <location>
        <begin position="226"/>
        <end position="249"/>
    </location>
</feature>
<keyword evidence="2" id="KW-1003">Cell membrane</keyword>
<name>A0A0D6JLD2_9EURY</name>
<feature type="transmembrane region" description="Helical" evidence="6">
    <location>
        <begin position="264"/>
        <end position="284"/>
    </location>
</feature>
<dbReference type="EMBL" id="CSTE01000001">
    <property type="protein sequence ID" value="CQR48722.1"/>
    <property type="molecule type" value="Genomic_DNA"/>
</dbReference>
<keyword evidence="7" id="KW-0131">Cell cycle</keyword>
<evidence type="ECO:0000256" key="5">
    <source>
        <dbReference type="ARBA" id="ARBA00023136"/>
    </source>
</evidence>
<evidence type="ECO:0000256" key="2">
    <source>
        <dbReference type="ARBA" id="ARBA00022475"/>
    </source>
</evidence>